<evidence type="ECO:0000256" key="1">
    <source>
        <dbReference type="ARBA" id="ARBA00023015"/>
    </source>
</evidence>
<dbReference type="InterPro" id="IPR011663">
    <property type="entry name" value="UTRA"/>
</dbReference>
<dbReference type="PANTHER" id="PTHR44846">
    <property type="entry name" value="MANNOSYL-D-GLYCERATE TRANSPORT/METABOLISM SYSTEM REPRESSOR MNGR-RELATED"/>
    <property type="match status" value="1"/>
</dbReference>
<reference evidence="7" key="1">
    <citation type="journal article" date="2019" name="Int. J. Syst. Evol. Microbiol.">
        <title>The Global Catalogue of Microorganisms (GCM) 10K type strain sequencing project: providing services to taxonomists for standard genome sequencing and annotation.</title>
        <authorList>
            <consortium name="The Broad Institute Genomics Platform"/>
            <consortium name="The Broad Institute Genome Sequencing Center for Infectious Disease"/>
            <person name="Wu L."/>
            <person name="Ma J."/>
        </authorList>
    </citation>
    <scope>NUCLEOTIDE SEQUENCE [LARGE SCALE GENOMIC DNA]</scope>
    <source>
        <strain evidence="7">JCM 18401</strain>
    </source>
</reference>
<dbReference type="InterPro" id="IPR000524">
    <property type="entry name" value="Tscrpt_reg_HTH_GntR"/>
</dbReference>
<dbReference type="PANTHER" id="PTHR44846:SF16">
    <property type="entry name" value="TRANSCRIPTIONAL REGULATOR PHNF-RELATED"/>
    <property type="match status" value="1"/>
</dbReference>
<dbReference type="PROSITE" id="PS50949">
    <property type="entry name" value="HTH_GNTR"/>
    <property type="match status" value="1"/>
</dbReference>
<evidence type="ECO:0000313" key="7">
    <source>
        <dbReference type="Proteomes" id="UP001499988"/>
    </source>
</evidence>
<sequence length="245" mass="27399">MQVVIAKFEAIKRALIGEIEAGRWLEHQQIPSENALAARFGCSRMTARRALTELVEQGVLVRSQGLGTFVAPFRSQSSLLTIRNIADEIRERGHRHRAQLLALDACPADMETAIALGLAPQAPIYHSRLLHLDNDQPVQLEERYVNPILVPDYLQQSFQQQTPHEYLSSVAPLLQAHHQIEAIAPTPEQQRLLQLSHAEPCLRICRRTWSSLGAVSFARLLHPGSRFRLGGQLPLGNLSLEKEAP</sequence>
<keyword evidence="1" id="KW-0805">Transcription regulation</keyword>
<dbReference type="Pfam" id="PF07702">
    <property type="entry name" value="UTRA"/>
    <property type="match status" value="1"/>
</dbReference>
<dbReference type="NCBIfam" id="TIGR02018">
    <property type="entry name" value="his_ut_repres"/>
    <property type="match status" value="1"/>
</dbReference>
<dbReference type="SMART" id="SM00866">
    <property type="entry name" value="UTRA"/>
    <property type="match status" value="1"/>
</dbReference>
<dbReference type="InterPro" id="IPR036388">
    <property type="entry name" value="WH-like_DNA-bd_sf"/>
</dbReference>
<evidence type="ECO:0000259" key="5">
    <source>
        <dbReference type="PROSITE" id="PS50949"/>
    </source>
</evidence>
<evidence type="ECO:0000256" key="3">
    <source>
        <dbReference type="ARBA" id="ARBA00023163"/>
    </source>
</evidence>
<keyword evidence="2" id="KW-0238">DNA-binding</keyword>
<dbReference type="Proteomes" id="UP001499988">
    <property type="component" value="Unassembled WGS sequence"/>
</dbReference>
<keyword evidence="3" id="KW-0804">Transcription</keyword>
<dbReference type="SUPFAM" id="SSF64288">
    <property type="entry name" value="Chorismate lyase-like"/>
    <property type="match status" value="1"/>
</dbReference>
<evidence type="ECO:0000256" key="2">
    <source>
        <dbReference type="ARBA" id="ARBA00023125"/>
    </source>
</evidence>
<dbReference type="Gene3D" id="1.10.10.10">
    <property type="entry name" value="Winged helix-like DNA-binding domain superfamily/Winged helix DNA-binding domain"/>
    <property type="match status" value="1"/>
</dbReference>
<dbReference type="InterPro" id="IPR050679">
    <property type="entry name" value="Bact_HTH_transcr_reg"/>
</dbReference>
<comment type="caution">
    <text evidence="6">The sequence shown here is derived from an EMBL/GenBank/DDBJ whole genome shotgun (WGS) entry which is preliminary data.</text>
</comment>
<protein>
    <recommendedName>
        <fullName evidence="4">Histidine utilization repressor</fullName>
    </recommendedName>
</protein>
<dbReference type="Gene3D" id="3.40.1410.10">
    <property type="entry name" value="Chorismate lyase-like"/>
    <property type="match status" value="1"/>
</dbReference>
<gene>
    <name evidence="6" type="primary">hutC</name>
    <name evidence="6" type="ORF">GCM10023333_09930</name>
</gene>
<dbReference type="InterPro" id="IPR028978">
    <property type="entry name" value="Chorismate_lyase_/UTRA_dom_sf"/>
</dbReference>
<organism evidence="6 7">
    <name type="scientific">Ferrimonas pelagia</name>
    <dbReference type="NCBI Taxonomy" id="1177826"/>
    <lineage>
        <taxon>Bacteria</taxon>
        <taxon>Pseudomonadati</taxon>
        <taxon>Pseudomonadota</taxon>
        <taxon>Gammaproteobacteria</taxon>
        <taxon>Alteromonadales</taxon>
        <taxon>Ferrimonadaceae</taxon>
        <taxon>Ferrimonas</taxon>
    </lineage>
</organism>
<dbReference type="InterPro" id="IPR010248">
    <property type="entry name" value="His_ut_repres"/>
</dbReference>
<proteinExistence type="predicted"/>
<feature type="domain" description="HTH gntR-type" evidence="5">
    <location>
        <begin position="5"/>
        <end position="73"/>
    </location>
</feature>
<keyword evidence="7" id="KW-1185">Reference proteome</keyword>
<dbReference type="SMART" id="SM00345">
    <property type="entry name" value="HTH_GNTR"/>
    <property type="match status" value="1"/>
</dbReference>
<dbReference type="InterPro" id="IPR036390">
    <property type="entry name" value="WH_DNA-bd_sf"/>
</dbReference>
<dbReference type="Pfam" id="PF00392">
    <property type="entry name" value="GntR"/>
    <property type="match status" value="1"/>
</dbReference>
<dbReference type="SUPFAM" id="SSF46785">
    <property type="entry name" value="Winged helix' DNA-binding domain"/>
    <property type="match status" value="1"/>
</dbReference>
<name>A0ABP9EI99_9GAMM</name>
<dbReference type="RefSeq" id="WP_345334017.1">
    <property type="nucleotide sequence ID" value="NZ_BAABJZ010000013.1"/>
</dbReference>
<evidence type="ECO:0000313" key="6">
    <source>
        <dbReference type="EMBL" id="GAA4878409.1"/>
    </source>
</evidence>
<accession>A0ABP9EI99</accession>
<evidence type="ECO:0000256" key="4">
    <source>
        <dbReference type="NCBIfam" id="TIGR02018"/>
    </source>
</evidence>
<dbReference type="CDD" id="cd07377">
    <property type="entry name" value="WHTH_GntR"/>
    <property type="match status" value="1"/>
</dbReference>
<dbReference type="EMBL" id="BAABJZ010000013">
    <property type="protein sequence ID" value="GAA4878409.1"/>
    <property type="molecule type" value="Genomic_DNA"/>
</dbReference>
<dbReference type="PRINTS" id="PR00035">
    <property type="entry name" value="HTHGNTR"/>
</dbReference>